<dbReference type="Pfam" id="PF08238">
    <property type="entry name" value="Sel1"/>
    <property type="match status" value="3"/>
</dbReference>
<dbReference type="SMART" id="SM00671">
    <property type="entry name" value="SEL1"/>
    <property type="match status" value="3"/>
</dbReference>
<dbReference type="SUPFAM" id="SSF81901">
    <property type="entry name" value="HCP-like"/>
    <property type="match status" value="1"/>
</dbReference>
<dbReference type="GO" id="GO:0036503">
    <property type="term" value="P:ERAD pathway"/>
    <property type="evidence" value="ECO:0007669"/>
    <property type="project" value="TreeGrafter"/>
</dbReference>
<sequence>MVLNFYSKIFMRATPAALIWRTAECENEKKESEEFCNALNTLKRKKTQLAHKWEYRSSNALPTPSKSWPDIQPNLEEITSLEAEWRNCQRESYAKAFANESNQLPGVSPYCDDILFAIATGLLGQVQGDSQSIAYQKRAGIILRVLAHRGHSDAMCSYGICLMEGRGGVSINSKEAVQWLRVAADEHKHVQATYELGGAYYLGDGVEMDEYKAVEYFRKAAEQGHAAASYMLGDSLLEGTGVQKNRSEALLWLVQAAELGHRGARSRVLSLLDYVEGSDYGLFTDASRQSLLERRASLGSSKI</sequence>
<dbReference type="AlphaFoldDB" id="A0A7S1BUR7"/>
<gene>
    <name evidence="2" type="ORF">CHYS00102_LOCUS25834</name>
</gene>
<dbReference type="PANTHER" id="PTHR11102">
    <property type="entry name" value="SEL-1-LIKE PROTEIN"/>
    <property type="match status" value="1"/>
</dbReference>
<dbReference type="InterPro" id="IPR050767">
    <property type="entry name" value="Sel1_AlgK"/>
</dbReference>
<accession>A0A7S1BUR7</accession>
<proteinExistence type="inferred from homology"/>
<dbReference type="InterPro" id="IPR006597">
    <property type="entry name" value="Sel1-like"/>
</dbReference>
<dbReference type="EMBL" id="HBFR01035453">
    <property type="protein sequence ID" value="CAD8898618.1"/>
    <property type="molecule type" value="Transcribed_RNA"/>
</dbReference>
<evidence type="ECO:0000256" key="1">
    <source>
        <dbReference type="ARBA" id="ARBA00038101"/>
    </source>
</evidence>
<dbReference type="Gene3D" id="1.25.40.10">
    <property type="entry name" value="Tetratricopeptide repeat domain"/>
    <property type="match status" value="1"/>
</dbReference>
<name>A0A7S1BUR7_9STRA</name>
<protein>
    <submittedName>
        <fullName evidence="2">Uncharacterized protein</fullName>
    </submittedName>
</protein>
<dbReference type="GO" id="GO:0005789">
    <property type="term" value="C:endoplasmic reticulum membrane"/>
    <property type="evidence" value="ECO:0007669"/>
    <property type="project" value="TreeGrafter"/>
</dbReference>
<organism evidence="2">
    <name type="scientific">Corethron hystrix</name>
    <dbReference type="NCBI Taxonomy" id="216773"/>
    <lineage>
        <taxon>Eukaryota</taxon>
        <taxon>Sar</taxon>
        <taxon>Stramenopiles</taxon>
        <taxon>Ochrophyta</taxon>
        <taxon>Bacillariophyta</taxon>
        <taxon>Coscinodiscophyceae</taxon>
        <taxon>Corethrophycidae</taxon>
        <taxon>Corethrales</taxon>
        <taxon>Corethraceae</taxon>
        <taxon>Corethron</taxon>
    </lineage>
</organism>
<comment type="similarity">
    <text evidence="1">Belongs to the sel-1 family.</text>
</comment>
<dbReference type="PANTHER" id="PTHR11102:SF147">
    <property type="entry name" value="SEL1L ADAPTOR SUBUNIT OF ERAD E3 UBIQUITIN LIGASE"/>
    <property type="match status" value="1"/>
</dbReference>
<evidence type="ECO:0000313" key="2">
    <source>
        <dbReference type="EMBL" id="CAD8898618.1"/>
    </source>
</evidence>
<dbReference type="InterPro" id="IPR011990">
    <property type="entry name" value="TPR-like_helical_dom_sf"/>
</dbReference>
<reference evidence="2" key="1">
    <citation type="submission" date="2021-01" db="EMBL/GenBank/DDBJ databases">
        <authorList>
            <person name="Corre E."/>
            <person name="Pelletier E."/>
            <person name="Niang G."/>
            <person name="Scheremetjew M."/>
            <person name="Finn R."/>
            <person name="Kale V."/>
            <person name="Holt S."/>
            <person name="Cochrane G."/>
            <person name="Meng A."/>
            <person name="Brown T."/>
            <person name="Cohen L."/>
        </authorList>
    </citation>
    <scope>NUCLEOTIDE SEQUENCE</scope>
    <source>
        <strain evidence="2">308</strain>
    </source>
</reference>